<dbReference type="GO" id="GO:0004144">
    <property type="term" value="F:diacylglycerol O-acyltransferase activity"/>
    <property type="evidence" value="ECO:0007669"/>
    <property type="project" value="TreeGrafter"/>
</dbReference>
<gene>
    <name evidence="15" type="ORF">WJX74_001296</name>
</gene>
<keyword evidence="13" id="KW-0012">Acyltransferase</keyword>
<evidence type="ECO:0000256" key="8">
    <source>
        <dbReference type="ARBA" id="ARBA00022798"/>
    </source>
</evidence>
<evidence type="ECO:0000256" key="9">
    <source>
        <dbReference type="ARBA" id="ARBA00022824"/>
    </source>
</evidence>
<evidence type="ECO:0000256" key="3">
    <source>
        <dbReference type="ARBA" id="ARBA00005189"/>
    </source>
</evidence>
<dbReference type="EC" id="2.3.1.-" evidence="14"/>
<comment type="pathway">
    <text evidence="3">Lipid metabolism.</text>
</comment>
<dbReference type="EMBL" id="JALJOS010000009">
    <property type="protein sequence ID" value="KAK9834413.1"/>
    <property type="molecule type" value="Genomic_DNA"/>
</dbReference>
<keyword evidence="8" id="KW-0319">Glycerol metabolism</keyword>
<evidence type="ECO:0000256" key="11">
    <source>
        <dbReference type="ARBA" id="ARBA00023098"/>
    </source>
</evidence>
<keyword evidence="9 14" id="KW-0256">Endoplasmic reticulum</keyword>
<dbReference type="PANTHER" id="PTHR12317:SF0">
    <property type="entry name" value="ACYLTRANSFERASE"/>
    <property type="match status" value="1"/>
</dbReference>
<evidence type="ECO:0000256" key="4">
    <source>
        <dbReference type="ARBA" id="ARBA00005420"/>
    </source>
</evidence>
<keyword evidence="11" id="KW-0443">Lipid metabolism</keyword>
<keyword evidence="5" id="KW-0444">Lipid biosynthesis</keyword>
<evidence type="ECO:0000313" key="15">
    <source>
        <dbReference type="EMBL" id="KAK9834413.1"/>
    </source>
</evidence>
<dbReference type="GO" id="GO:0019432">
    <property type="term" value="P:triglyceride biosynthetic process"/>
    <property type="evidence" value="ECO:0007669"/>
    <property type="project" value="TreeGrafter"/>
</dbReference>
<feature type="transmembrane region" description="Helical" evidence="14">
    <location>
        <begin position="39"/>
        <end position="61"/>
    </location>
</feature>
<dbReference type="InterPro" id="IPR007130">
    <property type="entry name" value="DAGAT"/>
</dbReference>
<keyword evidence="10 14" id="KW-1133">Transmembrane helix</keyword>
<evidence type="ECO:0000313" key="16">
    <source>
        <dbReference type="Proteomes" id="UP001438707"/>
    </source>
</evidence>
<dbReference type="Pfam" id="PF03982">
    <property type="entry name" value="DAGAT"/>
    <property type="match status" value="1"/>
</dbReference>
<feature type="transmembrane region" description="Helical" evidence="14">
    <location>
        <begin position="12"/>
        <end position="33"/>
    </location>
</feature>
<dbReference type="Proteomes" id="UP001438707">
    <property type="component" value="Unassembled WGS sequence"/>
</dbReference>
<evidence type="ECO:0000256" key="13">
    <source>
        <dbReference type="ARBA" id="ARBA00023315"/>
    </source>
</evidence>
<accession>A0AAW1RL53</accession>
<keyword evidence="6 14" id="KW-0808">Transferase</keyword>
<dbReference type="PANTHER" id="PTHR12317">
    <property type="entry name" value="DIACYLGLYCEROL O-ACYLTRANSFERASE"/>
    <property type="match status" value="1"/>
</dbReference>
<keyword evidence="7 14" id="KW-0812">Transmembrane</keyword>
<feature type="transmembrane region" description="Helical" evidence="14">
    <location>
        <begin position="256"/>
        <end position="276"/>
    </location>
</feature>
<evidence type="ECO:0000256" key="14">
    <source>
        <dbReference type="RuleBase" id="RU367023"/>
    </source>
</evidence>
<keyword evidence="12 14" id="KW-0472">Membrane</keyword>
<organism evidence="15 16">
    <name type="scientific">Apatococcus lobatus</name>
    <dbReference type="NCBI Taxonomy" id="904363"/>
    <lineage>
        <taxon>Eukaryota</taxon>
        <taxon>Viridiplantae</taxon>
        <taxon>Chlorophyta</taxon>
        <taxon>core chlorophytes</taxon>
        <taxon>Trebouxiophyceae</taxon>
        <taxon>Chlorellales</taxon>
        <taxon>Chlorellaceae</taxon>
        <taxon>Apatococcus</taxon>
    </lineage>
</organism>
<sequence>MTLADHFTVDAFIGRAIILGHLSMWAAGIWLPVLTLLTLVFAPLLTLLGFLPSLGYLYYIWFGPGAKAAKYANCHTHWRRWSIWKRLAAHFPAQLIKTAELDPAGHYIFGIHPHGILCLSGWINFSTNGTGFDEKFPGVKLHALTLRLNLKTPIVREYIMHHGLADASRQTCLRLLQRGPGESILLAVGGANESLLAHPGSCDLVLKRRQGFVRIALLAGASLVPCIAFGENNLYRTAPGGKKSLIRQIQRRMEKILGYTIPVALGEGLFLPFGLLPRRSPLVSVVGKPIAVPKCTAGENSAEFAKLLEEYHIKYITSLLALYNEHKDKYDKKRTSDIRLIE</sequence>
<comment type="caution">
    <text evidence="15">The sequence shown here is derived from an EMBL/GenBank/DDBJ whole genome shotgun (WGS) entry which is preliminary data.</text>
</comment>
<evidence type="ECO:0000256" key="2">
    <source>
        <dbReference type="ARBA" id="ARBA00004771"/>
    </source>
</evidence>
<evidence type="ECO:0000256" key="10">
    <source>
        <dbReference type="ARBA" id="ARBA00022989"/>
    </source>
</evidence>
<protein>
    <recommendedName>
        <fullName evidence="14">Acyltransferase</fullName>
        <ecNumber evidence="14">2.3.1.-</ecNumber>
    </recommendedName>
</protein>
<dbReference type="GO" id="GO:0006071">
    <property type="term" value="P:glycerol metabolic process"/>
    <property type="evidence" value="ECO:0007669"/>
    <property type="project" value="UniProtKB-KW"/>
</dbReference>
<evidence type="ECO:0000256" key="5">
    <source>
        <dbReference type="ARBA" id="ARBA00022516"/>
    </source>
</evidence>
<dbReference type="AlphaFoldDB" id="A0AAW1RL53"/>
<comment type="pathway">
    <text evidence="2">Glycerolipid metabolism; triacylglycerol biosynthesis.</text>
</comment>
<comment type="similarity">
    <text evidence="4 14">Belongs to the diacylglycerol acyltransferase family.</text>
</comment>
<dbReference type="GO" id="GO:0005789">
    <property type="term" value="C:endoplasmic reticulum membrane"/>
    <property type="evidence" value="ECO:0007669"/>
    <property type="project" value="UniProtKB-SubCell"/>
</dbReference>
<dbReference type="CDD" id="cd07987">
    <property type="entry name" value="LPLAT_MGAT-like"/>
    <property type="match status" value="1"/>
</dbReference>
<name>A0AAW1RL53_9CHLO</name>
<keyword evidence="16" id="KW-1185">Reference proteome</keyword>
<evidence type="ECO:0000256" key="7">
    <source>
        <dbReference type="ARBA" id="ARBA00022692"/>
    </source>
</evidence>
<evidence type="ECO:0000256" key="1">
    <source>
        <dbReference type="ARBA" id="ARBA00004477"/>
    </source>
</evidence>
<evidence type="ECO:0000256" key="12">
    <source>
        <dbReference type="ARBA" id="ARBA00023136"/>
    </source>
</evidence>
<proteinExistence type="inferred from homology"/>
<reference evidence="15 16" key="1">
    <citation type="journal article" date="2024" name="Nat. Commun.">
        <title>Phylogenomics reveals the evolutionary origins of lichenization in chlorophyte algae.</title>
        <authorList>
            <person name="Puginier C."/>
            <person name="Libourel C."/>
            <person name="Otte J."/>
            <person name="Skaloud P."/>
            <person name="Haon M."/>
            <person name="Grisel S."/>
            <person name="Petersen M."/>
            <person name="Berrin J.G."/>
            <person name="Delaux P.M."/>
            <person name="Dal Grande F."/>
            <person name="Keller J."/>
        </authorList>
    </citation>
    <scope>NUCLEOTIDE SEQUENCE [LARGE SCALE GENOMIC DNA]</scope>
    <source>
        <strain evidence="15 16">SAG 2145</strain>
    </source>
</reference>
<evidence type="ECO:0000256" key="6">
    <source>
        <dbReference type="ARBA" id="ARBA00022679"/>
    </source>
</evidence>
<comment type="subcellular location">
    <subcellularLocation>
        <location evidence="1 14">Endoplasmic reticulum membrane</location>
        <topology evidence="1 14">Multi-pass membrane protein</topology>
    </subcellularLocation>
</comment>